<proteinExistence type="predicted"/>
<evidence type="ECO:0000313" key="2">
    <source>
        <dbReference type="Proteomes" id="UP000018143"/>
    </source>
</evidence>
<reference evidence="1 2" key="1">
    <citation type="journal article" date="2013" name="Genome Announc.">
        <title>Draft Genome Sequence of Helicobacter fennelliae Strain MRY12-0050, Isolated from a Bacteremia Patient.</title>
        <authorList>
            <person name="Rimbara E."/>
            <person name="Matsui M."/>
            <person name="Mori S."/>
            <person name="Suzuki S."/>
            <person name="Suzuki M."/>
            <person name="Kim H."/>
            <person name="Sekizuka T."/>
            <person name="Kuroda M."/>
            <person name="Shibayama K."/>
        </authorList>
    </citation>
    <scope>NUCLEOTIDE SEQUENCE [LARGE SCALE GENOMIC DNA]</scope>
    <source>
        <strain evidence="1 2">MRY12-0050</strain>
    </source>
</reference>
<dbReference type="EMBL" id="BASD01000004">
    <property type="protein sequence ID" value="GAD18251.1"/>
    <property type="molecule type" value="Genomic_DNA"/>
</dbReference>
<sequence>MLGKNTIKRIVLAFKWESHIKLPLWFFGGIFFVRFKM</sequence>
<dbReference type="AlphaFoldDB" id="T1CZ65"/>
<organism evidence="1 2">
    <name type="scientific">Helicobacter fennelliae MRY12-0050</name>
    <dbReference type="NCBI Taxonomy" id="1325130"/>
    <lineage>
        <taxon>Bacteria</taxon>
        <taxon>Pseudomonadati</taxon>
        <taxon>Campylobacterota</taxon>
        <taxon>Epsilonproteobacteria</taxon>
        <taxon>Campylobacterales</taxon>
        <taxon>Helicobacteraceae</taxon>
        <taxon>Helicobacter</taxon>
    </lineage>
</organism>
<protein>
    <submittedName>
        <fullName evidence="1">Uncharacterized protein</fullName>
    </submittedName>
</protein>
<accession>T1CZ65</accession>
<evidence type="ECO:0000313" key="1">
    <source>
        <dbReference type="EMBL" id="GAD18251.1"/>
    </source>
</evidence>
<gene>
    <name evidence="1" type="ORF">HFN_1849</name>
</gene>
<comment type="caution">
    <text evidence="1">The sequence shown here is derived from an EMBL/GenBank/DDBJ whole genome shotgun (WGS) entry which is preliminary data.</text>
</comment>
<dbReference type="Proteomes" id="UP000018143">
    <property type="component" value="Unassembled WGS sequence"/>
</dbReference>
<keyword evidence="2" id="KW-1185">Reference proteome</keyword>
<name>T1CZ65_9HELI</name>